<dbReference type="GO" id="GO:0022857">
    <property type="term" value="F:transmembrane transporter activity"/>
    <property type="evidence" value="ECO:0007669"/>
    <property type="project" value="TreeGrafter"/>
</dbReference>
<feature type="transmembrane region" description="Helical" evidence="7">
    <location>
        <begin position="365"/>
        <end position="386"/>
    </location>
</feature>
<dbReference type="GeneID" id="30680081"/>
<evidence type="ECO:0000259" key="9">
    <source>
        <dbReference type="Pfam" id="PF12704"/>
    </source>
</evidence>
<dbReference type="PANTHER" id="PTHR30572">
    <property type="entry name" value="MEMBRANE COMPONENT OF TRANSPORTER-RELATED"/>
    <property type="match status" value="1"/>
</dbReference>
<dbReference type="AlphaFoldDB" id="A0A0U3F9S9"/>
<evidence type="ECO:0000256" key="5">
    <source>
        <dbReference type="ARBA" id="ARBA00023136"/>
    </source>
</evidence>
<dbReference type="OrthoDB" id="11469at2157"/>
<evidence type="ECO:0000256" key="6">
    <source>
        <dbReference type="ARBA" id="ARBA00038076"/>
    </source>
</evidence>
<name>A0A0U3F9S9_9CREN</name>
<feature type="domain" description="MacB-like periplasmic core" evidence="9">
    <location>
        <begin position="20"/>
        <end position="230"/>
    </location>
</feature>
<reference evidence="10 11" key="1">
    <citation type="submission" date="2013-11" db="EMBL/GenBank/DDBJ databases">
        <title>Comparative genomics of Ignicoccus.</title>
        <authorList>
            <person name="Podar M."/>
        </authorList>
    </citation>
    <scope>NUCLEOTIDE SEQUENCE [LARGE SCALE GENOMIC DNA]</scope>
    <source>
        <strain evidence="10 11">DSM 13165</strain>
    </source>
</reference>
<keyword evidence="3 7" id="KW-0812">Transmembrane</keyword>
<dbReference type="EMBL" id="CP006867">
    <property type="protein sequence ID" value="ALU12409.1"/>
    <property type="molecule type" value="Genomic_DNA"/>
</dbReference>
<dbReference type="Pfam" id="PF12704">
    <property type="entry name" value="MacB_PCD"/>
    <property type="match status" value="1"/>
</dbReference>
<accession>A0A0U3F9S9</accession>
<organism evidence="10 11">
    <name type="scientific">Ignicoccus islandicus DSM 13165</name>
    <dbReference type="NCBI Taxonomy" id="940295"/>
    <lineage>
        <taxon>Archaea</taxon>
        <taxon>Thermoproteota</taxon>
        <taxon>Thermoprotei</taxon>
        <taxon>Desulfurococcales</taxon>
        <taxon>Desulfurococcaceae</taxon>
        <taxon>Ignicoccus</taxon>
    </lineage>
</organism>
<dbReference type="RefSeq" id="WP_075049667.1">
    <property type="nucleotide sequence ID" value="NZ_CP006867.1"/>
</dbReference>
<feature type="transmembrane region" description="Helical" evidence="7">
    <location>
        <begin position="304"/>
        <end position="329"/>
    </location>
</feature>
<keyword evidence="4 7" id="KW-1133">Transmembrane helix</keyword>
<protein>
    <recommendedName>
        <fullName evidence="12">ABC transporter permease</fullName>
    </recommendedName>
</protein>
<dbReference type="InterPro" id="IPR050250">
    <property type="entry name" value="Macrolide_Exporter_MacB"/>
</dbReference>
<keyword evidence="5 7" id="KW-0472">Membrane</keyword>
<dbReference type="Proteomes" id="UP000060778">
    <property type="component" value="Chromosome"/>
</dbReference>
<comment type="similarity">
    <text evidence="6">Belongs to the ABC-4 integral membrane protein family.</text>
</comment>
<gene>
    <name evidence="10" type="ORF">EYM_03440</name>
</gene>
<feature type="domain" description="ABC3 transporter permease C-terminal" evidence="8">
    <location>
        <begin position="262"/>
        <end position="393"/>
    </location>
</feature>
<evidence type="ECO:0000313" key="10">
    <source>
        <dbReference type="EMBL" id="ALU12409.1"/>
    </source>
</evidence>
<dbReference type="STRING" id="940295.EYM_03440"/>
<evidence type="ECO:0000256" key="2">
    <source>
        <dbReference type="ARBA" id="ARBA00022475"/>
    </source>
</evidence>
<comment type="subcellular location">
    <subcellularLocation>
        <location evidence="1">Cell membrane</location>
        <topology evidence="1">Multi-pass membrane protein</topology>
    </subcellularLocation>
</comment>
<dbReference type="Pfam" id="PF02687">
    <property type="entry name" value="FtsX"/>
    <property type="match status" value="1"/>
</dbReference>
<feature type="transmembrane region" description="Helical" evidence="7">
    <location>
        <begin position="259"/>
        <end position="284"/>
    </location>
</feature>
<dbReference type="InterPro" id="IPR003838">
    <property type="entry name" value="ABC3_permease_C"/>
</dbReference>
<evidence type="ECO:0000256" key="7">
    <source>
        <dbReference type="SAM" id="Phobius"/>
    </source>
</evidence>
<dbReference type="InterPro" id="IPR025857">
    <property type="entry name" value="MacB_PCD"/>
</dbReference>
<dbReference type="GO" id="GO:0005886">
    <property type="term" value="C:plasma membrane"/>
    <property type="evidence" value="ECO:0007669"/>
    <property type="project" value="UniProtKB-SubCell"/>
</dbReference>
<evidence type="ECO:0008006" key="12">
    <source>
        <dbReference type="Google" id="ProtNLM"/>
    </source>
</evidence>
<evidence type="ECO:0000256" key="1">
    <source>
        <dbReference type="ARBA" id="ARBA00004651"/>
    </source>
</evidence>
<sequence>MIKEFILLTIKDVRSTGLRSLLVILSVAVGAASLIAFVSQAEGMKYNIENQFKGLAANVIVAVSGDSFLSTQQLMIIKSFPHVIDVKAVLMDTTRIRVNSKVLIVKLIGLTNDTFNLIFPSSNPYMGYIDLDMEGPVVCGYELGMKFSIIPNVLLTMELSNGNKIVSPVMAVLSKVGVSPLAVGFEADKSIYVNLHLLQRTLKKFDQYNLIYIIADNPQNVEILQQSLKDFLESRRFQSFAPITILKAYMSAANFAERFLLAMSLMAFIASGFGIANTMMITVIERTREIGVMKAVGFNSLQVLGYYIMLSISYGLIGGLIGIVAGYVLASLVSKYVSIIGLGVQQYVLKYFRLNLPSAVVTPQLLIEALVFSVIVSIIAGLYPAYKAARLDPVQALKSE</sequence>
<evidence type="ECO:0000259" key="8">
    <source>
        <dbReference type="Pfam" id="PF02687"/>
    </source>
</evidence>
<feature type="transmembrane region" description="Helical" evidence="7">
    <location>
        <begin position="336"/>
        <end position="353"/>
    </location>
</feature>
<dbReference type="KEGG" id="iis:EYM_03440"/>
<evidence type="ECO:0000313" key="11">
    <source>
        <dbReference type="Proteomes" id="UP000060778"/>
    </source>
</evidence>
<proteinExistence type="inferred from homology"/>
<dbReference type="PANTHER" id="PTHR30572:SF4">
    <property type="entry name" value="ABC TRANSPORTER PERMEASE YTRF"/>
    <property type="match status" value="1"/>
</dbReference>
<evidence type="ECO:0000256" key="4">
    <source>
        <dbReference type="ARBA" id="ARBA00022989"/>
    </source>
</evidence>
<keyword evidence="11" id="KW-1185">Reference proteome</keyword>
<keyword evidence="2" id="KW-1003">Cell membrane</keyword>
<feature type="transmembrane region" description="Helical" evidence="7">
    <location>
        <begin position="21"/>
        <end position="39"/>
    </location>
</feature>
<evidence type="ECO:0000256" key="3">
    <source>
        <dbReference type="ARBA" id="ARBA00022692"/>
    </source>
</evidence>